<dbReference type="Proteomes" id="UP001171122">
    <property type="component" value="Unassembled WGS sequence"/>
</dbReference>
<keyword evidence="2" id="KW-1185">Reference proteome</keyword>
<name>A0AAW7B119_9HYPH</name>
<evidence type="ECO:0000313" key="2">
    <source>
        <dbReference type="Proteomes" id="UP001171122"/>
    </source>
</evidence>
<reference evidence="1" key="1">
    <citation type="journal article" date="2023" name="Front. Microbiol.">
        <title>Isolation of Brucella inopinata from a White's tree frog (Litoria caerulea): pose exotic frogs a potential risk to human health?</title>
        <authorList>
            <person name="Scholz H.C."/>
            <person name="Heckers K.O."/>
            <person name="Appelt S."/>
            <person name="Geier-Doemling D."/>
            <person name="Schlegel P."/>
            <person name="Wattam A.R."/>
        </authorList>
    </citation>
    <scope>NUCLEOTIDE SEQUENCE</scope>
    <source>
        <strain evidence="1">FO700662</strain>
    </source>
</reference>
<organism evidence="1 2">
    <name type="scientific">Brucella inopinata</name>
    <dbReference type="NCBI Taxonomy" id="1218315"/>
    <lineage>
        <taxon>Bacteria</taxon>
        <taxon>Pseudomonadati</taxon>
        <taxon>Pseudomonadota</taxon>
        <taxon>Alphaproteobacteria</taxon>
        <taxon>Hyphomicrobiales</taxon>
        <taxon>Brucellaceae</taxon>
        <taxon>Brucella/Ochrobactrum group</taxon>
        <taxon>Brucella</taxon>
    </lineage>
</organism>
<dbReference type="AlphaFoldDB" id="A0AAW7B119"/>
<sequence length="61" mass="6820">MSTGTQINCHFKIAAQRIGGPEITFSVSLKGFVSGFERIAALDKQKQGHLIVRMVKWLNLF</sequence>
<dbReference type="EMBL" id="JARQXC010000009">
    <property type="protein sequence ID" value="MDL2332815.1"/>
    <property type="molecule type" value="Genomic_DNA"/>
</dbReference>
<comment type="caution">
    <text evidence="1">The sequence shown here is derived from an EMBL/GenBank/DDBJ whole genome shotgun (WGS) entry which is preliminary data.</text>
</comment>
<accession>A0AAW7B119</accession>
<dbReference type="RefSeq" id="WP_025199462.1">
    <property type="nucleotide sequence ID" value="NZ_JARQXC010000009.1"/>
</dbReference>
<protein>
    <submittedName>
        <fullName evidence="1">Uncharacterized protein</fullName>
    </submittedName>
</protein>
<evidence type="ECO:0000313" key="1">
    <source>
        <dbReference type="EMBL" id="MDL2332815.1"/>
    </source>
</evidence>
<gene>
    <name evidence="1" type="ORF">P8A28_07670</name>
</gene>
<proteinExistence type="predicted"/>